<sequence>MRDHGGVPHHSFDPLAGRRTAADPEVDVFVWGTVFLDMIFAGLPHAPQPGTEVWADGLASCPGGIANLAVATRRLGLRTSLAAAFSDDDYGDFCWRTLEEQEHIDLGRSRRFSDWHSPVTVSMSVDHDRSMVSHGHPAPVSASELIGTPPRSRAVMVDLAEDEAFGGSSPTWVDVARSQGALVFADVGWDPHQQWPIHVLERLARVDVFMPNAVEAMAYTGTTSPLEAVYALADRVPVAIVTDGANGALGIDARTGEEARVPSLRVHEVDPTGAGDVFGAALLVGTLAEWPLEQRMTFASLCAGLALQQYGGSLAAPGWGDLSDWWTALVADTSSDAYHRSLRRRFAFLDDIVPRVPVSACRRASATIARRADVPALD</sequence>
<reference evidence="4 5" key="1">
    <citation type="submission" date="2019-06" db="EMBL/GenBank/DDBJ databases">
        <title>Genome sequencing of plant associated microbes to promote plant fitness in Sorghum bicolor and Oryza sativa.</title>
        <authorList>
            <person name="Coleman-Derr D."/>
        </authorList>
    </citation>
    <scope>NUCLEOTIDE SEQUENCE [LARGE SCALE GENOMIC DNA]</scope>
    <source>
        <strain evidence="4 5">KV-663</strain>
    </source>
</reference>
<dbReference type="InterPro" id="IPR029056">
    <property type="entry name" value="Ribokinase-like"/>
</dbReference>
<dbReference type="SUPFAM" id="SSF53613">
    <property type="entry name" value="Ribokinase-like"/>
    <property type="match status" value="1"/>
</dbReference>
<dbReference type="AlphaFoldDB" id="A0A543I3F9"/>
<organism evidence="4 5">
    <name type="scientific">Humibacillus xanthopallidus</name>
    <dbReference type="NCBI Taxonomy" id="412689"/>
    <lineage>
        <taxon>Bacteria</taxon>
        <taxon>Bacillati</taxon>
        <taxon>Actinomycetota</taxon>
        <taxon>Actinomycetes</taxon>
        <taxon>Micrococcales</taxon>
        <taxon>Intrasporangiaceae</taxon>
        <taxon>Humibacillus</taxon>
    </lineage>
</organism>
<dbReference type="Proteomes" id="UP000316747">
    <property type="component" value="Unassembled WGS sequence"/>
</dbReference>
<keyword evidence="5" id="KW-1185">Reference proteome</keyword>
<comment type="caution">
    <text evidence="4">The sequence shown here is derived from an EMBL/GenBank/DDBJ whole genome shotgun (WGS) entry which is preliminary data.</text>
</comment>
<keyword evidence="1" id="KW-0808">Transferase</keyword>
<accession>A0A543I3F9</accession>
<gene>
    <name evidence="4" type="ORF">FBY41_1514</name>
</gene>
<dbReference type="InterPro" id="IPR011611">
    <property type="entry name" value="PfkB_dom"/>
</dbReference>
<dbReference type="PANTHER" id="PTHR42774">
    <property type="entry name" value="PHOSPHOTRANSFERASE SYSTEM TRANSPORT PROTEIN"/>
    <property type="match status" value="1"/>
</dbReference>
<dbReference type="InterPro" id="IPR052562">
    <property type="entry name" value="Ketohexokinase-related"/>
</dbReference>
<name>A0A543I3F9_9MICO</name>
<proteinExistence type="predicted"/>
<protein>
    <submittedName>
        <fullName evidence="4">Sugar/nucleoside kinase (Ribokinase family)</fullName>
    </submittedName>
</protein>
<evidence type="ECO:0000259" key="3">
    <source>
        <dbReference type="Pfam" id="PF00294"/>
    </source>
</evidence>
<evidence type="ECO:0000256" key="2">
    <source>
        <dbReference type="ARBA" id="ARBA00022777"/>
    </source>
</evidence>
<keyword evidence="2 4" id="KW-0418">Kinase</keyword>
<dbReference type="EMBL" id="VFPM01000001">
    <property type="protein sequence ID" value="TQM65129.1"/>
    <property type="molecule type" value="Genomic_DNA"/>
</dbReference>
<evidence type="ECO:0000313" key="4">
    <source>
        <dbReference type="EMBL" id="TQM65129.1"/>
    </source>
</evidence>
<dbReference type="GO" id="GO:0016301">
    <property type="term" value="F:kinase activity"/>
    <property type="evidence" value="ECO:0007669"/>
    <property type="project" value="UniProtKB-KW"/>
</dbReference>
<dbReference type="PANTHER" id="PTHR42774:SF3">
    <property type="entry name" value="KETOHEXOKINASE"/>
    <property type="match status" value="1"/>
</dbReference>
<dbReference type="InterPro" id="IPR002173">
    <property type="entry name" value="Carboh/pur_kinase_PfkB_CS"/>
</dbReference>
<evidence type="ECO:0000313" key="5">
    <source>
        <dbReference type="Proteomes" id="UP000316747"/>
    </source>
</evidence>
<evidence type="ECO:0000256" key="1">
    <source>
        <dbReference type="ARBA" id="ARBA00022679"/>
    </source>
</evidence>
<dbReference type="Gene3D" id="3.40.1190.20">
    <property type="match status" value="1"/>
</dbReference>
<dbReference type="Pfam" id="PF00294">
    <property type="entry name" value="PfkB"/>
    <property type="match status" value="1"/>
</dbReference>
<dbReference type="PROSITE" id="PS00584">
    <property type="entry name" value="PFKB_KINASES_2"/>
    <property type="match status" value="1"/>
</dbReference>
<feature type="domain" description="Carbohydrate kinase PfkB" evidence="3">
    <location>
        <begin position="174"/>
        <end position="315"/>
    </location>
</feature>